<dbReference type="InterPro" id="IPR032816">
    <property type="entry name" value="VTT_dom"/>
</dbReference>
<dbReference type="PANTHER" id="PTHR43220">
    <property type="match status" value="1"/>
</dbReference>
<name>A0A068RS31_9FUNG</name>
<reference evidence="9" key="1">
    <citation type="submission" date="2013-08" db="EMBL/GenBank/DDBJ databases">
        <title>Gene expansion shapes genome architecture in the human pathogen Lichtheimia corymbifera: an evolutionary genomics analysis in the ancient terrestrial Mucorales (Mucoromycotina).</title>
        <authorList>
            <person name="Schwartze V.U."/>
            <person name="Winter S."/>
            <person name="Shelest E."/>
            <person name="Marcet-Houben M."/>
            <person name="Horn F."/>
            <person name="Wehner S."/>
            <person name="Hoffmann K."/>
            <person name="Riege K."/>
            <person name="Sammeth M."/>
            <person name="Nowrousian M."/>
            <person name="Valiante V."/>
            <person name="Linde J."/>
            <person name="Jacobsen I.D."/>
            <person name="Marz M."/>
            <person name="Brakhage A.A."/>
            <person name="Gabaldon T."/>
            <person name="Bocker S."/>
            <person name="Voigt K."/>
        </authorList>
    </citation>
    <scope>NUCLEOTIDE SEQUENCE [LARGE SCALE GENOMIC DNA]</scope>
    <source>
        <strain evidence="9">FSU 9682</strain>
    </source>
</reference>
<evidence type="ECO:0000256" key="2">
    <source>
        <dbReference type="ARBA" id="ARBA00022692"/>
    </source>
</evidence>
<keyword evidence="10" id="KW-1185">Reference proteome</keyword>
<feature type="region of interest" description="Disordered" evidence="6">
    <location>
        <begin position="294"/>
        <end position="326"/>
    </location>
</feature>
<sequence length="326" mass="36237">MASHDITSSSSDIEKATTTIDDNDTMAQDPLHTTPSTKPTTSPWQRLIPRILAFIVIGLVSLMLSLTLARHVLGIELPHTLEDVKNTATHLEDMASTTWTESLKVASVFAALYLWQQAFSMPGSVLFNLLSGHLYGIIMGTLWTSFLTALGATLAYGLAMLVAEPFLELNWVSRKAAAMTRQMRREQSVGLFWWLLFVRLFPFTPYWFINMVSPFLNIPIAPFFWSTFLGSMPYNFICAQAGAVLGELSSTADIFSVGLVIKLLLVSLISLVPVVWGKKIKRIAARYLGRPSMNDDEEKEDDDMEMAEATATTSTSPYTRIPNTVQ</sequence>
<feature type="transmembrane region" description="Helical" evidence="7">
    <location>
        <begin position="188"/>
        <end position="209"/>
    </location>
</feature>
<accession>A0A068RS31</accession>
<evidence type="ECO:0000259" key="8">
    <source>
        <dbReference type="Pfam" id="PF09335"/>
    </source>
</evidence>
<proteinExistence type="predicted"/>
<protein>
    <submittedName>
        <fullName evidence="9">Transmembrane protein 41a-a-like</fullName>
    </submittedName>
</protein>
<keyword evidence="3" id="KW-0732">Signal</keyword>
<dbReference type="EMBL" id="CBTN010000011">
    <property type="protein sequence ID" value="CDH51776.1"/>
    <property type="molecule type" value="Genomic_DNA"/>
</dbReference>
<dbReference type="AlphaFoldDB" id="A0A068RS31"/>
<feature type="domain" description="VTT" evidence="8">
    <location>
        <begin position="122"/>
        <end position="243"/>
    </location>
</feature>
<evidence type="ECO:0000256" key="1">
    <source>
        <dbReference type="ARBA" id="ARBA00004141"/>
    </source>
</evidence>
<feature type="transmembrane region" description="Helical" evidence="7">
    <location>
        <begin position="254"/>
        <end position="276"/>
    </location>
</feature>
<feature type="compositionally biased region" description="Polar residues" evidence="6">
    <location>
        <begin position="1"/>
        <end position="20"/>
    </location>
</feature>
<keyword evidence="4 7" id="KW-1133">Transmembrane helix</keyword>
<dbReference type="InterPro" id="IPR045014">
    <property type="entry name" value="TM41A/B"/>
</dbReference>
<dbReference type="Pfam" id="PF09335">
    <property type="entry name" value="VTT_dom"/>
    <property type="match status" value="1"/>
</dbReference>
<dbReference type="STRING" id="1263082.A0A068RS31"/>
<evidence type="ECO:0000256" key="7">
    <source>
        <dbReference type="SAM" id="Phobius"/>
    </source>
</evidence>
<feature type="region of interest" description="Disordered" evidence="6">
    <location>
        <begin position="1"/>
        <end position="42"/>
    </location>
</feature>
<organism evidence="9 10">
    <name type="scientific">Lichtheimia corymbifera JMRC:FSU:9682</name>
    <dbReference type="NCBI Taxonomy" id="1263082"/>
    <lineage>
        <taxon>Eukaryota</taxon>
        <taxon>Fungi</taxon>
        <taxon>Fungi incertae sedis</taxon>
        <taxon>Mucoromycota</taxon>
        <taxon>Mucoromycotina</taxon>
        <taxon>Mucoromycetes</taxon>
        <taxon>Mucorales</taxon>
        <taxon>Lichtheimiaceae</taxon>
        <taxon>Lichtheimia</taxon>
    </lineage>
</organism>
<dbReference type="GO" id="GO:0016020">
    <property type="term" value="C:membrane"/>
    <property type="evidence" value="ECO:0007669"/>
    <property type="project" value="UniProtKB-SubCell"/>
</dbReference>
<evidence type="ECO:0000313" key="9">
    <source>
        <dbReference type="EMBL" id="CDH51776.1"/>
    </source>
</evidence>
<dbReference type="Proteomes" id="UP000027586">
    <property type="component" value="Unassembled WGS sequence"/>
</dbReference>
<evidence type="ECO:0000256" key="6">
    <source>
        <dbReference type="SAM" id="MobiDB-lite"/>
    </source>
</evidence>
<feature type="transmembrane region" description="Helical" evidence="7">
    <location>
        <begin position="47"/>
        <end position="69"/>
    </location>
</feature>
<evidence type="ECO:0000256" key="4">
    <source>
        <dbReference type="ARBA" id="ARBA00022989"/>
    </source>
</evidence>
<evidence type="ECO:0000313" key="10">
    <source>
        <dbReference type="Proteomes" id="UP000027586"/>
    </source>
</evidence>
<evidence type="ECO:0000256" key="5">
    <source>
        <dbReference type="ARBA" id="ARBA00023136"/>
    </source>
</evidence>
<dbReference type="OrthoDB" id="3364966at2759"/>
<comment type="caution">
    <text evidence="9">The sequence shown here is derived from an EMBL/GenBank/DDBJ whole genome shotgun (WGS) entry which is preliminary data.</text>
</comment>
<keyword evidence="5 7" id="KW-0472">Membrane</keyword>
<gene>
    <name evidence="9" type="ORF">LCOR_03335.1</name>
</gene>
<evidence type="ECO:0000256" key="3">
    <source>
        <dbReference type="ARBA" id="ARBA00022729"/>
    </source>
</evidence>
<dbReference type="PANTHER" id="PTHR43220:SF21">
    <property type="entry name" value="TRANSMEMBRANE PROTEIN 41A"/>
    <property type="match status" value="1"/>
</dbReference>
<comment type="subcellular location">
    <subcellularLocation>
        <location evidence="1">Membrane</location>
        <topology evidence="1">Multi-pass membrane protein</topology>
    </subcellularLocation>
</comment>
<feature type="compositionally biased region" description="Low complexity" evidence="6">
    <location>
        <begin position="33"/>
        <end position="42"/>
    </location>
</feature>
<feature type="compositionally biased region" description="Acidic residues" evidence="6">
    <location>
        <begin position="294"/>
        <end position="306"/>
    </location>
</feature>
<feature type="compositionally biased region" description="Polar residues" evidence="6">
    <location>
        <begin position="314"/>
        <end position="326"/>
    </location>
</feature>
<keyword evidence="2 7" id="KW-0812">Transmembrane</keyword>
<dbReference type="VEuPathDB" id="FungiDB:LCOR_03335.1"/>